<name>A0A498KVP4_MALDO</name>
<dbReference type="Proteomes" id="UP000290289">
    <property type="component" value="Unassembled WGS sequence"/>
</dbReference>
<evidence type="ECO:0000256" key="1">
    <source>
        <dbReference type="SAM" id="Phobius"/>
    </source>
</evidence>
<feature type="transmembrane region" description="Helical" evidence="1">
    <location>
        <begin position="146"/>
        <end position="170"/>
    </location>
</feature>
<reference evidence="2 3" key="1">
    <citation type="submission" date="2018-10" db="EMBL/GenBank/DDBJ databases">
        <title>A high-quality apple genome assembly.</title>
        <authorList>
            <person name="Hu J."/>
        </authorList>
    </citation>
    <scope>NUCLEOTIDE SEQUENCE [LARGE SCALE GENOMIC DNA]</scope>
    <source>
        <strain evidence="3">cv. HFTH1</strain>
        <tissue evidence="2">Young leaf</tissue>
    </source>
</reference>
<dbReference type="AlphaFoldDB" id="A0A498KVP4"/>
<gene>
    <name evidence="2" type="ORF">DVH24_001606</name>
</gene>
<keyword evidence="1" id="KW-1133">Transmembrane helix</keyword>
<sequence length="205" mass="23899">MRQKFNDTKIAAFRATCFGHLDHIDKLAFSGQLLHELSLCRVAKDLKGLTYLIGYEVTPFTKKDFCLITSFGVTNPYDIEIEPFEIRLLREYFPQKFGFNGESNHGRREKGKGTMNMAPKKVNKKILVTYAKFQRAFKERENEDDLLNMGLLCFAKAVSIWANIIVVVNLDYFHLVEDMDEFNDYSWSAISFEQLQDILYFTAFR</sequence>
<dbReference type="PANTHER" id="PTHR48449:SF1">
    <property type="entry name" value="DUF1985 DOMAIN-CONTAINING PROTEIN"/>
    <property type="match status" value="1"/>
</dbReference>
<dbReference type="EMBL" id="RDQH01000140">
    <property type="protein sequence ID" value="RXI09862.1"/>
    <property type="molecule type" value="Genomic_DNA"/>
</dbReference>
<keyword evidence="1" id="KW-0812">Transmembrane</keyword>
<comment type="caution">
    <text evidence="2">The sequence shown here is derived from an EMBL/GenBank/DDBJ whole genome shotgun (WGS) entry which is preliminary data.</text>
</comment>
<dbReference type="PANTHER" id="PTHR48449">
    <property type="entry name" value="DUF1985 DOMAIN-CONTAINING PROTEIN"/>
    <property type="match status" value="1"/>
</dbReference>
<evidence type="ECO:0000313" key="2">
    <source>
        <dbReference type="EMBL" id="RXI09862.1"/>
    </source>
</evidence>
<organism evidence="2 3">
    <name type="scientific">Malus domestica</name>
    <name type="common">Apple</name>
    <name type="synonym">Pyrus malus</name>
    <dbReference type="NCBI Taxonomy" id="3750"/>
    <lineage>
        <taxon>Eukaryota</taxon>
        <taxon>Viridiplantae</taxon>
        <taxon>Streptophyta</taxon>
        <taxon>Embryophyta</taxon>
        <taxon>Tracheophyta</taxon>
        <taxon>Spermatophyta</taxon>
        <taxon>Magnoliopsida</taxon>
        <taxon>eudicotyledons</taxon>
        <taxon>Gunneridae</taxon>
        <taxon>Pentapetalae</taxon>
        <taxon>rosids</taxon>
        <taxon>fabids</taxon>
        <taxon>Rosales</taxon>
        <taxon>Rosaceae</taxon>
        <taxon>Amygdaloideae</taxon>
        <taxon>Maleae</taxon>
        <taxon>Malus</taxon>
    </lineage>
</organism>
<keyword evidence="3" id="KW-1185">Reference proteome</keyword>
<evidence type="ECO:0000313" key="3">
    <source>
        <dbReference type="Proteomes" id="UP000290289"/>
    </source>
</evidence>
<keyword evidence="1" id="KW-0472">Membrane</keyword>
<protein>
    <recommendedName>
        <fullName evidence="4">DUF1985 domain-containing protein</fullName>
    </recommendedName>
</protein>
<accession>A0A498KVP4</accession>
<proteinExistence type="predicted"/>
<evidence type="ECO:0008006" key="4">
    <source>
        <dbReference type="Google" id="ProtNLM"/>
    </source>
</evidence>